<keyword evidence="3" id="KW-0067">ATP-binding</keyword>
<dbReference type="GO" id="GO:0004814">
    <property type="term" value="F:arginine-tRNA ligase activity"/>
    <property type="evidence" value="ECO:0007669"/>
    <property type="project" value="InterPro"/>
</dbReference>
<proteinExistence type="predicted"/>
<evidence type="ECO:0000256" key="3">
    <source>
        <dbReference type="ARBA" id="ARBA00022840"/>
    </source>
</evidence>
<dbReference type="Gene3D" id="1.10.730.10">
    <property type="entry name" value="Isoleucyl-tRNA Synthetase, Domain 1"/>
    <property type="match status" value="1"/>
</dbReference>
<evidence type="ECO:0000259" key="4">
    <source>
        <dbReference type="SMART" id="SM00836"/>
    </source>
</evidence>
<protein>
    <submittedName>
        <fullName evidence="5">Glutamate acetyltransferase</fullName>
    </submittedName>
</protein>
<organism evidence="5 6">
    <name type="scientific">Brunnivagina elsteri CCALA 953</name>
    <dbReference type="NCBI Taxonomy" id="987040"/>
    <lineage>
        <taxon>Bacteria</taxon>
        <taxon>Bacillati</taxon>
        <taxon>Cyanobacteriota</taxon>
        <taxon>Cyanophyceae</taxon>
        <taxon>Nostocales</taxon>
        <taxon>Calotrichaceae</taxon>
        <taxon>Brunnivagina</taxon>
    </lineage>
</organism>
<dbReference type="GO" id="GO:0016740">
    <property type="term" value="F:transferase activity"/>
    <property type="evidence" value="ECO:0007669"/>
    <property type="project" value="UniProtKB-KW"/>
</dbReference>
<dbReference type="AlphaFoldDB" id="A0A2A2TCB1"/>
<dbReference type="SMART" id="SM00836">
    <property type="entry name" value="DALR_1"/>
    <property type="match status" value="1"/>
</dbReference>
<dbReference type="GO" id="GO:0005524">
    <property type="term" value="F:ATP binding"/>
    <property type="evidence" value="ECO:0007669"/>
    <property type="project" value="UniProtKB-KW"/>
</dbReference>
<feature type="domain" description="DALR anticodon binding" evidence="4">
    <location>
        <begin position="138"/>
        <end position="275"/>
    </location>
</feature>
<comment type="caution">
    <text evidence="5">The sequence shown here is derived from an EMBL/GenBank/DDBJ whole genome shotgun (WGS) entry which is preliminary data.</text>
</comment>
<reference evidence="5 6" key="1">
    <citation type="submission" date="2017-08" db="EMBL/GenBank/DDBJ databases">
        <title>Draft genome sequence of filamentous cyanobacterium Calothrix elsteri CCALA 953.</title>
        <authorList>
            <person name="Gagunashvili A.N."/>
            <person name="Elster J."/>
            <person name="Andresson O.S."/>
        </authorList>
    </citation>
    <scope>NUCLEOTIDE SEQUENCE [LARGE SCALE GENOMIC DNA]</scope>
    <source>
        <strain evidence="5 6">CCALA 953</strain>
    </source>
</reference>
<gene>
    <name evidence="5" type="ORF">CK510_25265</name>
</gene>
<keyword evidence="1" id="KW-0436">Ligase</keyword>
<evidence type="ECO:0000313" key="6">
    <source>
        <dbReference type="Proteomes" id="UP000218238"/>
    </source>
</evidence>
<dbReference type="GO" id="GO:0006420">
    <property type="term" value="P:arginyl-tRNA aminoacylation"/>
    <property type="evidence" value="ECO:0007669"/>
    <property type="project" value="InterPro"/>
</dbReference>
<dbReference type="SUPFAM" id="SSF47323">
    <property type="entry name" value="Anticodon-binding domain of a subclass of class I aminoacyl-tRNA synthetases"/>
    <property type="match status" value="1"/>
</dbReference>
<dbReference type="Proteomes" id="UP000218238">
    <property type="component" value="Unassembled WGS sequence"/>
</dbReference>
<evidence type="ECO:0000256" key="2">
    <source>
        <dbReference type="ARBA" id="ARBA00022741"/>
    </source>
</evidence>
<evidence type="ECO:0000313" key="5">
    <source>
        <dbReference type="EMBL" id="PAX51353.1"/>
    </source>
</evidence>
<evidence type="ECO:0000256" key="1">
    <source>
        <dbReference type="ARBA" id="ARBA00022598"/>
    </source>
</evidence>
<keyword evidence="6" id="KW-1185">Reference proteome</keyword>
<accession>A0A2A2TCB1</accession>
<dbReference type="EMBL" id="NTFS01000412">
    <property type="protein sequence ID" value="PAX51353.1"/>
    <property type="molecule type" value="Genomic_DNA"/>
</dbReference>
<keyword evidence="2" id="KW-0547">Nucleotide-binding</keyword>
<dbReference type="Pfam" id="PF05746">
    <property type="entry name" value="DALR_1"/>
    <property type="match status" value="1"/>
</dbReference>
<keyword evidence="5" id="KW-0808">Transferase</keyword>
<dbReference type="InterPro" id="IPR008909">
    <property type="entry name" value="DALR_anticod-bd"/>
</dbReference>
<name>A0A2A2TCB1_9CYAN</name>
<dbReference type="InterPro" id="IPR009080">
    <property type="entry name" value="tRNAsynth_Ia_anticodon-bd"/>
</dbReference>
<dbReference type="RefSeq" id="WP_095724297.1">
    <property type="nucleotide sequence ID" value="NZ_NTFS01000412.1"/>
</dbReference>
<sequence length="275" mass="30771">MLLVSKYTAVKQLVNGHFQVSLSIYATYAKNLYIPKEENFVYQSREKGKVLYLSGIALKLAKAYQLDASAIASHIASHFLRNCDASFRVEVVKPAWIHIQVRDSVVAGCFQSVIEGMGEATSFLPSSISPSSDSLFSVQYAHARCCSLLKLGQREGLIQVNQQLQIPWLVDNEVVDGESKFRLTDLASRRLIGELVTALDDFAYLDNIDMRHWQKTGISISKAFEDFWRSCHIWGEVKMGLTELALARLGLVLVTQVVLQFLLEDKLGISALPEL</sequence>